<dbReference type="Gene3D" id="2.40.128.520">
    <property type="match status" value="1"/>
</dbReference>
<accession>A0ABV2TAI5</accession>
<keyword evidence="1" id="KW-0732">Signal</keyword>
<dbReference type="PANTHER" id="PTHR36919">
    <property type="entry name" value="BLR1215 PROTEIN"/>
    <property type="match status" value="1"/>
</dbReference>
<proteinExistence type="predicted"/>
<feature type="domain" description="DUF2147" evidence="2">
    <location>
        <begin position="28"/>
        <end position="143"/>
    </location>
</feature>
<dbReference type="PANTHER" id="PTHR36919:SF2">
    <property type="entry name" value="BLL6627 PROTEIN"/>
    <property type="match status" value="1"/>
</dbReference>
<organism evidence="3 4">
    <name type="scientific">Chitinophaga defluvii</name>
    <dbReference type="NCBI Taxonomy" id="3163343"/>
    <lineage>
        <taxon>Bacteria</taxon>
        <taxon>Pseudomonadati</taxon>
        <taxon>Bacteroidota</taxon>
        <taxon>Chitinophagia</taxon>
        <taxon>Chitinophagales</taxon>
        <taxon>Chitinophagaceae</taxon>
        <taxon>Chitinophaga</taxon>
    </lineage>
</organism>
<evidence type="ECO:0000259" key="2">
    <source>
        <dbReference type="Pfam" id="PF09917"/>
    </source>
</evidence>
<feature type="signal peptide" evidence="1">
    <location>
        <begin position="1"/>
        <end position="20"/>
    </location>
</feature>
<evidence type="ECO:0000313" key="3">
    <source>
        <dbReference type="EMBL" id="MET7000029.1"/>
    </source>
</evidence>
<keyword evidence="4" id="KW-1185">Reference proteome</keyword>
<name>A0ABV2TAI5_9BACT</name>
<protein>
    <submittedName>
        <fullName evidence="3">DUF2147 domain-containing protein</fullName>
    </submittedName>
</protein>
<evidence type="ECO:0000313" key="4">
    <source>
        <dbReference type="Proteomes" id="UP001549749"/>
    </source>
</evidence>
<dbReference type="InterPro" id="IPR019223">
    <property type="entry name" value="DUF2147"/>
</dbReference>
<gene>
    <name evidence="3" type="ORF">ABR189_21750</name>
</gene>
<feature type="chain" id="PRO_5046514570" evidence="1">
    <location>
        <begin position="21"/>
        <end position="145"/>
    </location>
</feature>
<sequence>MNKLFFTAAMPLLLSLGAFAQQADALTGTWLTKSKNPARVQVYKQGDKYFGKIIWLQDPQKDGKEATDEKNPDIAARSRKVIGMVILKDAKFNGDDAWKDGTIYDPESGKTYSCNISLDGKNTLKLRGYIGVSLLGRIEKWTRMN</sequence>
<evidence type="ECO:0000256" key="1">
    <source>
        <dbReference type="SAM" id="SignalP"/>
    </source>
</evidence>
<dbReference type="EMBL" id="JBEXAC010000002">
    <property type="protein sequence ID" value="MET7000029.1"/>
    <property type="molecule type" value="Genomic_DNA"/>
</dbReference>
<dbReference type="Proteomes" id="UP001549749">
    <property type="component" value="Unassembled WGS sequence"/>
</dbReference>
<reference evidence="3 4" key="1">
    <citation type="submission" date="2024-06" db="EMBL/GenBank/DDBJ databases">
        <title>Chitinophaga defluvii sp. nov., isolated from municipal sewage.</title>
        <authorList>
            <person name="Zhang L."/>
        </authorList>
    </citation>
    <scope>NUCLEOTIDE SEQUENCE [LARGE SCALE GENOMIC DNA]</scope>
    <source>
        <strain evidence="3 4">H8</strain>
    </source>
</reference>
<comment type="caution">
    <text evidence="3">The sequence shown here is derived from an EMBL/GenBank/DDBJ whole genome shotgun (WGS) entry which is preliminary data.</text>
</comment>
<dbReference type="RefSeq" id="WP_354662590.1">
    <property type="nucleotide sequence ID" value="NZ_JBEXAC010000002.1"/>
</dbReference>
<dbReference type="Pfam" id="PF09917">
    <property type="entry name" value="DUF2147"/>
    <property type="match status" value="1"/>
</dbReference>